<dbReference type="AlphaFoldDB" id="A0A1R4AAH4"/>
<dbReference type="Pfam" id="PF23529">
    <property type="entry name" value="Microp_apicomplexa_16"/>
    <property type="match status" value="1"/>
</dbReference>
<name>A0A1R4AAH4_BABMR</name>
<dbReference type="KEGG" id="bmic:BMR1_02g02335"/>
<proteinExistence type="predicted"/>
<reference evidence="3 4" key="1">
    <citation type="journal article" date="2012" name="Nucleic Acids Res.">
        <title>Sequencing of the smallest Apicomplexan genome from the human pathogen Babesia microti.</title>
        <authorList>
            <person name="Cornillot E."/>
            <person name="Hadj-Kaddour K."/>
            <person name="Dassouli A."/>
            <person name="Noel B."/>
            <person name="Ranwez V."/>
            <person name="Vacherie B."/>
            <person name="Augagneur Y."/>
            <person name="Bres V."/>
            <person name="Duclos A."/>
            <person name="Randazzo S."/>
            <person name="Carcy B."/>
            <person name="Debierre-Grockiego F."/>
            <person name="Delbecq S."/>
            <person name="Moubri-Menage K."/>
            <person name="Shams-Eldin H."/>
            <person name="Usmani-Brown S."/>
            <person name="Bringaud F."/>
            <person name="Wincker P."/>
            <person name="Vivares C.P."/>
            <person name="Schwarz R.T."/>
            <person name="Schetters T.P."/>
            <person name="Krause P.J."/>
            <person name="Gorenflot A."/>
            <person name="Berry V."/>
            <person name="Barbe V."/>
            <person name="Ben Mamoun C."/>
        </authorList>
    </citation>
    <scope>NUCLEOTIDE SEQUENCE [LARGE SCALE GENOMIC DNA]</scope>
    <source>
        <strain evidence="3 4">RI</strain>
    </source>
</reference>
<keyword evidence="1" id="KW-0472">Membrane</keyword>
<reference evidence="3 4" key="2">
    <citation type="journal article" date="2013" name="PLoS ONE">
        <title>Whole genome mapping and re-organization of the nuclear and mitochondrial genomes of Babesia microti isolates.</title>
        <authorList>
            <person name="Cornillot E."/>
            <person name="Dassouli A."/>
            <person name="Garg A."/>
            <person name="Pachikara N."/>
            <person name="Randazzo S."/>
            <person name="Depoix D."/>
            <person name="Carcy B."/>
            <person name="Delbecq S."/>
            <person name="Frutos R."/>
            <person name="Silva J.C."/>
            <person name="Sutton R."/>
            <person name="Krause P.J."/>
            <person name="Mamoun C.B."/>
        </authorList>
    </citation>
    <scope>NUCLEOTIDE SEQUENCE [LARGE SCALE GENOMIC DNA]</scope>
    <source>
        <strain evidence="3 4">RI</strain>
    </source>
</reference>
<dbReference type="VEuPathDB" id="PiroplasmaDB:BMR1_02g02335"/>
<evidence type="ECO:0000313" key="4">
    <source>
        <dbReference type="Proteomes" id="UP000002899"/>
    </source>
</evidence>
<accession>A0A1R4AAH4</accession>
<reference evidence="3 4" key="3">
    <citation type="journal article" date="2016" name="Sci. Rep.">
        <title>Genome-wide diversity and gene expression profiling of Babesia microti isolates identify polymorphic genes that mediate host-pathogen interactions.</title>
        <authorList>
            <person name="Silva J.C."/>
            <person name="Cornillot E."/>
            <person name="McCracken C."/>
            <person name="Usmani-Brown S."/>
            <person name="Dwivedi A."/>
            <person name="Ifeonu O.O."/>
            <person name="Crabtree J."/>
            <person name="Gotia H.T."/>
            <person name="Virji A.Z."/>
            <person name="Reynes C."/>
            <person name="Colinge J."/>
            <person name="Kumar V."/>
            <person name="Lawres L."/>
            <person name="Pazzi J.E."/>
            <person name="Pablo J.V."/>
            <person name="Hung C."/>
            <person name="Brancato J."/>
            <person name="Kumari P."/>
            <person name="Orvis J."/>
            <person name="Tretina K."/>
            <person name="Chibucos M."/>
            <person name="Ott S."/>
            <person name="Sadzewicz L."/>
            <person name="Sengamalay N."/>
            <person name="Shetty A.C."/>
            <person name="Su Q."/>
            <person name="Tallon L."/>
            <person name="Fraser C.M."/>
            <person name="Frutos R."/>
            <person name="Molina D.M."/>
            <person name="Krause P.J."/>
            <person name="Ben Mamoun C."/>
        </authorList>
    </citation>
    <scope>NUCLEOTIDE SEQUENCE [LARGE SCALE GENOMIC DNA]</scope>
    <source>
        <strain evidence="3 4">RI</strain>
    </source>
</reference>
<evidence type="ECO:0000313" key="3">
    <source>
        <dbReference type="EMBL" id="SJK85987.1"/>
    </source>
</evidence>
<gene>
    <name evidence="3" type="ORF">BMR1_02g02335</name>
</gene>
<dbReference type="InterPro" id="IPR056355">
    <property type="entry name" value="Microp_apicomplexa_16"/>
</dbReference>
<keyword evidence="1" id="KW-0812">Transmembrane</keyword>
<keyword evidence="4" id="KW-1185">Reference proteome</keyword>
<keyword evidence="2" id="KW-0732">Signal</keyword>
<evidence type="ECO:0000256" key="2">
    <source>
        <dbReference type="SAM" id="SignalP"/>
    </source>
</evidence>
<protein>
    <submittedName>
        <fullName evidence="3">Uncharacterized protein</fullName>
    </submittedName>
</protein>
<organism evidence="3 4">
    <name type="scientific">Babesia microti (strain RI)</name>
    <dbReference type="NCBI Taxonomy" id="1133968"/>
    <lineage>
        <taxon>Eukaryota</taxon>
        <taxon>Sar</taxon>
        <taxon>Alveolata</taxon>
        <taxon>Apicomplexa</taxon>
        <taxon>Aconoidasida</taxon>
        <taxon>Piroplasmida</taxon>
        <taxon>Babesiidae</taxon>
        <taxon>Babesia</taxon>
    </lineage>
</organism>
<dbReference type="Proteomes" id="UP000002899">
    <property type="component" value="Chromosome II"/>
</dbReference>
<keyword evidence="1" id="KW-1133">Transmembrane helix</keyword>
<feature type="transmembrane region" description="Helical" evidence="1">
    <location>
        <begin position="48"/>
        <end position="71"/>
    </location>
</feature>
<dbReference type="GeneID" id="24424253"/>
<evidence type="ECO:0000256" key="1">
    <source>
        <dbReference type="SAM" id="Phobius"/>
    </source>
</evidence>
<dbReference type="EMBL" id="FO082872">
    <property type="protein sequence ID" value="SJK85987.1"/>
    <property type="molecule type" value="Genomic_DNA"/>
</dbReference>
<dbReference type="RefSeq" id="XP_021338187.1">
    <property type="nucleotide sequence ID" value="XM_021481558.1"/>
</dbReference>
<feature type="chain" id="PRO_5012142045" evidence="2">
    <location>
        <begin position="25"/>
        <end position="95"/>
    </location>
</feature>
<feature type="signal peptide" evidence="2">
    <location>
        <begin position="1"/>
        <end position="24"/>
    </location>
</feature>
<sequence length="95" mass="10930">MRSFLVLSILVFGHFSHILCVVYAYDSSYKVDDNLEDIASEHAGNPFGYQIALWISIFVIATFIITIFAFISSTKTRDPTLYMQNRTTNIERKEL</sequence>